<name>A0A9D5BNK9_PEA</name>
<sequence length="252" mass="27211">MLVENISLVLTNHFISVESTLSLTSSALTQPSLHFASLRPKQTFAMSDKGGKAGSLLSKGSLKGKDDSATKSAKGRKVQFAKEAPFESILNGQKSGGKADFGRGKGDKIANGGKSSATKDPHQFEHRVDQKLPDNFKCLMDCEAAVLLQGIQDRMVSLSRDPAIKIPASFDKGLHYAKSSNKHSNPEFVRLALEPLMNHGLTESEICVIANAYPETADEVFALLPSLKGKRGINSQPIEESLSELAKLKQTM</sequence>
<dbReference type="AlphaFoldDB" id="A0A9D5BNK9"/>
<feature type="region of interest" description="Disordered" evidence="4">
    <location>
        <begin position="55"/>
        <end position="75"/>
    </location>
</feature>
<keyword evidence="2" id="KW-0539">Nucleus</keyword>
<dbReference type="InterPro" id="IPR045222">
    <property type="entry name" value="Rpb4-like"/>
</dbReference>
<dbReference type="SMART" id="SM00657">
    <property type="entry name" value="RPOL4c"/>
    <property type="match status" value="1"/>
</dbReference>
<reference evidence="6 7" key="1">
    <citation type="journal article" date="2022" name="Nat. Genet.">
        <title>Improved pea reference genome and pan-genome highlight genomic features and evolutionary characteristics.</title>
        <authorList>
            <person name="Yang T."/>
            <person name="Liu R."/>
            <person name="Luo Y."/>
            <person name="Hu S."/>
            <person name="Wang D."/>
            <person name="Wang C."/>
            <person name="Pandey M.K."/>
            <person name="Ge S."/>
            <person name="Xu Q."/>
            <person name="Li N."/>
            <person name="Li G."/>
            <person name="Huang Y."/>
            <person name="Saxena R.K."/>
            <person name="Ji Y."/>
            <person name="Li M."/>
            <person name="Yan X."/>
            <person name="He Y."/>
            <person name="Liu Y."/>
            <person name="Wang X."/>
            <person name="Xiang C."/>
            <person name="Varshney R.K."/>
            <person name="Ding H."/>
            <person name="Gao S."/>
            <person name="Zong X."/>
        </authorList>
    </citation>
    <scope>NUCLEOTIDE SEQUENCE [LARGE SCALE GENOMIC DNA]</scope>
    <source>
        <strain evidence="6 7">cv. Zhongwan 6</strain>
    </source>
</reference>
<dbReference type="SUPFAM" id="SSF47819">
    <property type="entry name" value="HRDC-like"/>
    <property type="match status" value="1"/>
</dbReference>
<dbReference type="Gene3D" id="1.20.1250.40">
    <property type="match status" value="1"/>
</dbReference>
<proteinExistence type="inferred from homology"/>
<dbReference type="GO" id="GO:0000166">
    <property type="term" value="F:nucleotide binding"/>
    <property type="evidence" value="ECO:0007669"/>
    <property type="project" value="InterPro"/>
</dbReference>
<dbReference type="EMBL" id="JAMSHJ010000001">
    <property type="protein sequence ID" value="KAI5446978.1"/>
    <property type="molecule type" value="Genomic_DNA"/>
</dbReference>
<comment type="subcellular location">
    <subcellularLocation>
        <location evidence="1">Nucleus</location>
    </subcellularLocation>
</comment>
<dbReference type="InterPro" id="IPR038324">
    <property type="entry name" value="Rpb4/RPC9_sf"/>
</dbReference>
<feature type="region of interest" description="Disordered" evidence="4">
    <location>
        <begin position="92"/>
        <end position="124"/>
    </location>
</feature>
<dbReference type="InterPro" id="IPR010997">
    <property type="entry name" value="HRDC-like_sf"/>
</dbReference>
<protein>
    <recommendedName>
        <fullName evidence="5">RNA polymerase Rpb4/RPC9 core domain-containing protein</fullName>
    </recommendedName>
</protein>
<evidence type="ECO:0000259" key="5">
    <source>
        <dbReference type="SMART" id="SM00657"/>
    </source>
</evidence>
<dbReference type="InterPro" id="IPR005574">
    <property type="entry name" value="Rpb4/RPC9"/>
</dbReference>
<dbReference type="GO" id="GO:0006352">
    <property type="term" value="P:DNA-templated transcription initiation"/>
    <property type="evidence" value="ECO:0007669"/>
    <property type="project" value="InterPro"/>
</dbReference>
<dbReference type="Gramene" id="Psat01G0471700-T1">
    <property type="protein sequence ID" value="KAI5446978.1"/>
    <property type="gene ID" value="KIW84_014717"/>
</dbReference>
<comment type="caution">
    <text evidence="6">The sequence shown here is derived from an EMBL/GenBank/DDBJ whole genome shotgun (WGS) entry which is preliminary data.</text>
</comment>
<dbReference type="PANTHER" id="PTHR21297">
    <property type="entry name" value="DNA-DIRECTED RNA POLYMERASE II"/>
    <property type="match status" value="1"/>
</dbReference>
<keyword evidence="7" id="KW-1185">Reference proteome</keyword>
<evidence type="ECO:0000256" key="3">
    <source>
        <dbReference type="ARBA" id="ARBA00025724"/>
    </source>
</evidence>
<comment type="similarity">
    <text evidence="3">Belongs to the eukaryotic RPB4 RNA polymerase subunit family.</text>
</comment>
<evidence type="ECO:0000256" key="1">
    <source>
        <dbReference type="ARBA" id="ARBA00004123"/>
    </source>
</evidence>
<evidence type="ECO:0000313" key="6">
    <source>
        <dbReference type="EMBL" id="KAI5446978.1"/>
    </source>
</evidence>
<dbReference type="Pfam" id="PF03874">
    <property type="entry name" value="RNA_pol_Rpb4"/>
    <property type="match status" value="1"/>
</dbReference>
<dbReference type="GO" id="GO:0030880">
    <property type="term" value="C:RNA polymerase complex"/>
    <property type="evidence" value="ECO:0007669"/>
    <property type="project" value="InterPro"/>
</dbReference>
<accession>A0A9D5BNK9</accession>
<dbReference type="Proteomes" id="UP001058974">
    <property type="component" value="Chromosome 1"/>
</dbReference>
<dbReference type="GO" id="GO:0005634">
    <property type="term" value="C:nucleus"/>
    <property type="evidence" value="ECO:0007669"/>
    <property type="project" value="UniProtKB-SubCell"/>
</dbReference>
<evidence type="ECO:0000256" key="2">
    <source>
        <dbReference type="ARBA" id="ARBA00023242"/>
    </source>
</evidence>
<feature type="domain" description="RNA polymerase Rpb4/RPC9 core" evidence="5">
    <location>
        <begin position="129"/>
        <end position="252"/>
    </location>
</feature>
<gene>
    <name evidence="6" type="ORF">KIW84_014717</name>
</gene>
<evidence type="ECO:0000313" key="7">
    <source>
        <dbReference type="Proteomes" id="UP001058974"/>
    </source>
</evidence>
<evidence type="ECO:0000256" key="4">
    <source>
        <dbReference type="SAM" id="MobiDB-lite"/>
    </source>
</evidence>
<dbReference type="InterPro" id="IPR006590">
    <property type="entry name" value="RNA_pol_Rpb4/RPC9_core"/>
</dbReference>
<organism evidence="6 7">
    <name type="scientific">Pisum sativum</name>
    <name type="common">Garden pea</name>
    <name type="synonym">Lathyrus oleraceus</name>
    <dbReference type="NCBI Taxonomy" id="3888"/>
    <lineage>
        <taxon>Eukaryota</taxon>
        <taxon>Viridiplantae</taxon>
        <taxon>Streptophyta</taxon>
        <taxon>Embryophyta</taxon>
        <taxon>Tracheophyta</taxon>
        <taxon>Spermatophyta</taxon>
        <taxon>Magnoliopsida</taxon>
        <taxon>eudicotyledons</taxon>
        <taxon>Gunneridae</taxon>
        <taxon>Pentapetalae</taxon>
        <taxon>rosids</taxon>
        <taxon>fabids</taxon>
        <taxon>Fabales</taxon>
        <taxon>Fabaceae</taxon>
        <taxon>Papilionoideae</taxon>
        <taxon>50 kb inversion clade</taxon>
        <taxon>NPAAA clade</taxon>
        <taxon>Hologalegina</taxon>
        <taxon>IRL clade</taxon>
        <taxon>Fabeae</taxon>
        <taxon>Lathyrus</taxon>
    </lineage>
</organism>